<evidence type="ECO:0000313" key="2">
    <source>
        <dbReference type="Proteomes" id="UP001652660"/>
    </source>
</evidence>
<gene>
    <name evidence="3" type="primary">LOC113708896</name>
</gene>
<dbReference type="Pfam" id="PF08387">
    <property type="entry name" value="FBD"/>
    <property type="match status" value="1"/>
</dbReference>
<keyword evidence="2" id="KW-1185">Reference proteome</keyword>
<organism evidence="2 3">
    <name type="scientific">Coffea arabica</name>
    <name type="common">Arabian coffee</name>
    <dbReference type="NCBI Taxonomy" id="13443"/>
    <lineage>
        <taxon>Eukaryota</taxon>
        <taxon>Viridiplantae</taxon>
        <taxon>Streptophyta</taxon>
        <taxon>Embryophyta</taxon>
        <taxon>Tracheophyta</taxon>
        <taxon>Spermatophyta</taxon>
        <taxon>Magnoliopsida</taxon>
        <taxon>eudicotyledons</taxon>
        <taxon>Gunneridae</taxon>
        <taxon>Pentapetalae</taxon>
        <taxon>asterids</taxon>
        <taxon>lamiids</taxon>
        <taxon>Gentianales</taxon>
        <taxon>Rubiaceae</taxon>
        <taxon>Ixoroideae</taxon>
        <taxon>Gardenieae complex</taxon>
        <taxon>Bertiereae - Coffeeae clade</taxon>
        <taxon>Coffeeae</taxon>
        <taxon>Coffea</taxon>
    </lineage>
</organism>
<dbReference type="InterPro" id="IPR032675">
    <property type="entry name" value="LRR_dom_sf"/>
</dbReference>
<dbReference type="SMART" id="SM00579">
    <property type="entry name" value="FBD"/>
    <property type="match status" value="1"/>
</dbReference>
<dbReference type="InterPro" id="IPR055411">
    <property type="entry name" value="LRR_FXL15/At3g58940/PEG3-like"/>
</dbReference>
<dbReference type="OrthoDB" id="612216at2759"/>
<name>A0A6P6U9G8_COFAR</name>
<sequence length="517" mass="59620">MDANLDILVSKQQKIIDDGAASVCLDRISNLPDELLCQILSFLPTKYAVRTGILSSRWKDLWVSVPTLDFEVHFWREFQGDYDKHKLKSFVKPRMKNLFEILNRILHLRGNLRTKKFRFVSSDHFGPNKLFDLMDVVARCDLEVLDIELTSDSIRDLPWCLFGSDNLVVLKLSGELELDLSDDVSFPNLKILWLKSVKYSNDTSVEKLLSGCPVLEELDVNRPGEDNVWNYVISVPSLKRLTLDFSSLQGDPDDDDYLYLSESESESDSDQDVKREHHLFVDAPKLEYLKLVDHMSDDISITKMPCLSQAHICVEKYYYMDEGVKPYYESDAFGILRAISNVKCLCLTGYTLRTLVNSENKGIPIFRNLVNLELGFDSWNGPEMLPTLLRASPKLETLYLPEGIMCPGERDYNVNEDIFFEYQWKPPKEVPECLLSSLKTVEIWKLCGEEEEELKLVKYFLKNAVVLEKMTIVFHYFPCHDNGMDCFSVKEDVLKKYPRGSPSSKLRVYTPVLVTKE</sequence>
<accession>A0A6P6U9G8</accession>
<dbReference type="Proteomes" id="UP001652660">
    <property type="component" value="Chromosome 1e"/>
</dbReference>
<dbReference type="Gene3D" id="1.20.1280.50">
    <property type="match status" value="1"/>
</dbReference>
<dbReference type="InterPro" id="IPR053781">
    <property type="entry name" value="F-box_AtFBL13-like"/>
</dbReference>
<dbReference type="Gene3D" id="3.80.10.10">
    <property type="entry name" value="Ribonuclease Inhibitor"/>
    <property type="match status" value="1"/>
</dbReference>
<dbReference type="AlphaFoldDB" id="A0A6P6U9G8"/>
<dbReference type="SUPFAM" id="SSF81383">
    <property type="entry name" value="F-box domain"/>
    <property type="match status" value="1"/>
</dbReference>
<dbReference type="InterPro" id="IPR036047">
    <property type="entry name" value="F-box-like_dom_sf"/>
</dbReference>
<dbReference type="SMART" id="SM00256">
    <property type="entry name" value="FBOX"/>
    <property type="match status" value="1"/>
</dbReference>
<dbReference type="RefSeq" id="XP_027087400.1">
    <property type="nucleotide sequence ID" value="XM_027231599.2"/>
</dbReference>
<dbReference type="PANTHER" id="PTHR31900:SF34">
    <property type="entry name" value="EMB|CAB62440.1-RELATED"/>
    <property type="match status" value="1"/>
</dbReference>
<feature type="domain" description="F-box" evidence="1">
    <location>
        <begin position="25"/>
        <end position="78"/>
    </location>
</feature>
<evidence type="ECO:0000313" key="3">
    <source>
        <dbReference type="RefSeq" id="XP_027087400.1"/>
    </source>
</evidence>
<dbReference type="CDD" id="cd22160">
    <property type="entry name" value="F-box_AtFBL13-like"/>
    <property type="match status" value="1"/>
</dbReference>
<dbReference type="Pfam" id="PF24758">
    <property type="entry name" value="LRR_At5g56370"/>
    <property type="match status" value="1"/>
</dbReference>
<reference evidence="3" key="2">
    <citation type="submission" date="2025-08" db="UniProtKB">
        <authorList>
            <consortium name="RefSeq"/>
        </authorList>
    </citation>
    <scope>IDENTIFICATION</scope>
    <source>
        <tissue evidence="3">Leaves</tissue>
    </source>
</reference>
<dbReference type="PANTHER" id="PTHR31900">
    <property type="entry name" value="F-BOX/RNI SUPERFAMILY PROTEIN-RELATED"/>
    <property type="match status" value="1"/>
</dbReference>
<proteinExistence type="predicted"/>
<dbReference type="InterPro" id="IPR050232">
    <property type="entry name" value="FBL13/AtMIF1-like"/>
</dbReference>
<dbReference type="PROSITE" id="PS50181">
    <property type="entry name" value="FBOX"/>
    <property type="match status" value="1"/>
</dbReference>
<dbReference type="GeneID" id="113708896"/>
<dbReference type="InterPro" id="IPR006566">
    <property type="entry name" value="FBD"/>
</dbReference>
<dbReference type="Pfam" id="PF00646">
    <property type="entry name" value="F-box"/>
    <property type="match status" value="1"/>
</dbReference>
<protein>
    <submittedName>
        <fullName evidence="3">FBD-associated F-box protein At4g10400-like isoform X1</fullName>
    </submittedName>
</protein>
<evidence type="ECO:0000259" key="1">
    <source>
        <dbReference type="PROSITE" id="PS50181"/>
    </source>
</evidence>
<dbReference type="SUPFAM" id="SSF52047">
    <property type="entry name" value="RNI-like"/>
    <property type="match status" value="1"/>
</dbReference>
<dbReference type="InterPro" id="IPR001810">
    <property type="entry name" value="F-box_dom"/>
</dbReference>
<reference evidence="2" key="1">
    <citation type="journal article" date="2025" name="Foods">
        <title>Unveiling the Microbial Signatures of Arabica Coffee Cherries: Insights into Ripeness Specific Diversity, Functional Traits, and Implications for Quality and Safety.</title>
        <authorList>
            <consortium name="RefSeq"/>
            <person name="Tenea G.N."/>
            <person name="Cifuentes V."/>
            <person name="Reyes P."/>
            <person name="Cevallos-Vallejos M."/>
        </authorList>
    </citation>
    <scope>NUCLEOTIDE SEQUENCE [LARGE SCALE GENOMIC DNA]</scope>
</reference>